<dbReference type="PROSITE" id="PS51257">
    <property type="entry name" value="PROKAR_LIPOPROTEIN"/>
    <property type="match status" value="1"/>
</dbReference>
<organism evidence="1 2">
    <name type="scientific">Candidatus Cryptobacteroides intestinavium</name>
    <dbReference type="NCBI Taxonomy" id="2840766"/>
    <lineage>
        <taxon>Bacteria</taxon>
        <taxon>Pseudomonadati</taxon>
        <taxon>Bacteroidota</taxon>
        <taxon>Bacteroidia</taxon>
        <taxon>Bacteroidales</taxon>
        <taxon>Candidatus Cryptobacteroides</taxon>
    </lineage>
</organism>
<evidence type="ECO:0000313" key="1">
    <source>
        <dbReference type="EMBL" id="MBO8452301.1"/>
    </source>
</evidence>
<evidence type="ECO:0000313" key="2">
    <source>
        <dbReference type="Proteomes" id="UP000823661"/>
    </source>
</evidence>
<sequence length="336" mass="37991">MKSESIFMLCLAAILYGCGRTGVSYEKKPVTATVAGKVMEVQDYVGSTLKFIEGDTLVCSTFSDQGMMAAYKISADILTYLFDFLNKGRGPNEFFSPVMKRSGISGYDIMNTSETCAPVCLYSISGAIENVREYSRWETYDLQWTGRLFSGDDFVRLSDDTILLLGAPFGSKSLLTVLDLDDRTVEPVPYWIEDGTDVPDFPKQTVYTVNSRILLNNGRLLYAAGEGRYLELMDISPDGHIGDRELIYGIYPNYSSKDGMNYRIEKPCYRGMDVYATERYIYVRLNSAETGFDDYKGYPWYYYDEVEVYDWEGPSLMLRMTKAAALDERSGRPGSE</sequence>
<name>A0A9D9EQE2_9BACT</name>
<reference evidence="1" key="2">
    <citation type="journal article" date="2021" name="PeerJ">
        <title>Extensive microbial diversity within the chicken gut microbiome revealed by metagenomics and culture.</title>
        <authorList>
            <person name="Gilroy R."/>
            <person name="Ravi A."/>
            <person name="Getino M."/>
            <person name="Pursley I."/>
            <person name="Horton D.L."/>
            <person name="Alikhan N.F."/>
            <person name="Baker D."/>
            <person name="Gharbi K."/>
            <person name="Hall N."/>
            <person name="Watson M."/>
            <person name="Adriaenssens E.M."/>
            <person name="Foster-Nyarko E."/>
            <person name="Jarju S."/>
            <person name="Secka A."/>
            <person name="Antonio M."/>
            <person name="Oren A."/>
            <person name="Chaudhuri R.R."/>
            <person name="La Ragione R."/>
            <person name="Hildebrand F."/>
            <person name="Pallen M.J."/>
        </authorList>
    </citation>
    <scope>NUCLEOTIDE SEQUENCE</scope>
    <source>
        <strain evidence="1">B1-20833</strain>
    </source>
</reference>
<reference evidence="1" key="1">
    <citation type="submission" date="2020-10" db="EMBL/GenBank/DDBJ databases">
        <authorList>
            <person name="Gilroy R."/>
        </authorList>
    </citation>
    <scope>NUCLEOTIDE SEQUENCE</scope>
    <source>
        <strain evidence="1">B1-20833</strain>
    </source>
</reference>
<comment type="caution">
    <text evidence="1">The sequence shown here is derived from an EMBL/GenBank/DDBJ whole genome shotgun (WGS) entry which is preliminary data.</text>
</comment>
<dbReference type="Proteomes" id="UP000823661">
    <property type="component" value="Unassembled WGS sequence"/>
</dbReference>
<accession>A0A9D9EQE2</accession>
<protein>
    <recommendedName>
        <fullName evidence="3">Lipoprotein</fullName>
    </recommendedName>
</protein>
<dbReference type="EMBL" id="JADIMI010000052">
    <property type="protein sequence ID" value="MBO8452301.1"/>
    <property type="molecule type" value="Genomic_DNA"/>
</dbReference>
<evidence type="ECO:0008006" key="3">
    <source>
        <dbReference type="Google" id="ProtNLM"/>
    </source>
</evidence>
<dbReference type="AlphaFoldDB" id="A0A9D9EQE2"/>
<proteinExistence type="predicted"/>
<gene>
    <name evidence="1" type="ORF">IAC06_05395</name>
</gene>